<evidence type="ECO:0000313" key="1">
    <source>
        <dbReference type="EMBL" id="ORB55474.1"/>
    </source>
</evidence>
<accession>A0A1X0J126</accession>
<organism evidence="1 2">
    <name type="scientific">Mycobacteroides saopaulense</name>
    <dbReference type="NCBI Taxonomy" id="1578165"/>
    <lineage>
        <taxon>Bacteria</taxon>
        <taxon>Bacillati</taxon>
        <taxon>Actinomycetota</taxon>
        <taxon>Actinomycetes</taxon>
        <taxon>Mycobacteriales</taxon>
        <taxon>Mycobacteriaceae</taxon>
        <taxon>Mycobacteroides</taxon>
    </lineage>
</organism>
<dbReference type="AlphaFoldDB" id="A0A1X0J126"/>
<sequence length="351" mass="37233">MLAAAALTIAGCTGSPTDSPANRTTDRVTTATARTTATVSNPDFVFADPLDDYGQTLSPEDHDRALVNRAIRRIDPCGFIDLQKLGSQMPDVKFFTYRYNFDHCVLASSNSLPPRNSAVNLSFTTNISPLPPEGFDVNGIRVSENTHSASCNYYMSLGLDQLAGAPLTPSVRGITANLVLLISTDKAADPTCAAAKSVATVATQVRSQGLPNRATESVPRIPLADRDPCSLRSKVPGYSNYRVSVPPNAHGCTFIDDTRPDDTIGVIFVPVTLNDSRFQGTTEEIDGTTVHMGDGMESCTARVAIGDPYQPAYLPSALPDSTDLQSAAVEVHGKDCDANKHVAAAVAKSLA</sequence>
<dbReference type="EMBL" id="MVII01000018">
    <property type="protein sequence ID" value="ORB55474.1"/>
    <property type="molecule type" value="Genomic_DNA"/>
</dbReference>
<name>A0A1X0J126_9MYCO</name>
<comment type="caution">
    <text evidence="1">The sequence shown here is derived from an EMBL/GenBank/DDBJ whole genome shotgun (WGS) entry which is preliminary data.</text>
</comment>
<proteinExistence type="predicted"/>
<reference evidence="1 2" key="1">
    <citation type="submission" date="2016-12" db="EMBL/GenBank/DDBJ databases">
        <title>The new phylogeny of genus Mycobacterium.</title>
        <authorList>
            <person name="Tortoli E."/>
            <person name="Trovato A."/>
            <person name="Cirillo D.M."/>
        </authorList>
    </citation>
    <scope>NUCLEOTIDE SEQUENCE [LARGE SCALE GENOMIC DNA]</scope>
    <source>
        <strain evidence="1 2">CCUG 66554</strain>
    </source>
</reference>
<dbReference type="Proteomes" id="UP000192434">
    <property type="component" value="Unassembled WGS sequence"/>
</dbReference>
<gene>
    <name evidence="1" type="ORF">BST43_14840</name>
</gene>
<evidence type="ECO:0000313" key="2">
    <source>
        <dbReference type="Proteomes" id="UP000192434"/>
    </source>
</evidence>
<evidence type="ECO:0008006" key="3">
    <source>
        <dbReference type="Google" id="ProtNLM"/>
    </source>
</evidence>
<protein>
    <recommendedName>
        <fullName evidence="3">DUF3558 domain-containing protein</fullName>
    </recommendedName>
</protein>